<dbReference type="PANTHER" id="PTHR24221:SF654">
    <property type="entry name" value="ATP-BINDING CASSETTE SUB-FAMILY B MEMBER 6"/>
    <property type="match status" value="1"/>
</dbReference>
<evidence type="ECO:0000256" key="2">
    <source>
        <dbReference type="ARBA" id="ARBA00022692"/>
    </source>
</evidence>
<gene>
    <name evidence="10" type="ORF">H6A32_12075</name>
</gene>
<keyword evidence="3" id="KW-0547">Nucleotide-binding</keyword>
<evidence type="ECO:0000256" key="5">
    <source>
        <dbReference type="ARBA" id="ARBA00022989"/>
    </source>
</evidence>
<dbReference type="PROSITE" id="PS00211">
    <property type="entry name" value="ABC_TRANSPORTER_1"/>
    <property type="match status" value="1"/>
</dbReference>
<name>A0ABS2EJ79_9FIRM</name>
<dbReference type="Pfam" id="PF00005">
    <property type="entry name" value="ABC_tran"/>
    <property type="match status" value="1"/>
</dbReference>
<evidence type="ECO:0000259" key="9">
    <source>
        <dbReference type="PROSITE" id="PS50929"/>
    </source>
</evidence>
<keyword evidence="4 10" id="KW-0067">ATP-binding</keyword>
<dbReference type="Gene3D" id="3.40.50.300">
    <property type="entry name" value="P-loop containing nucleotide triphosphate hydrolases"/>
    <property type="match status" value="1"/>
</dbReference>
<reference evidence="10 11" key="1">
    <citation type="journal article" date="2021" name="Sci. Rep.">
        <title>The distribution of antibiotic resistance genes in chicken gut microbiota commensals.</title>
        <authorList>
            <person name="Juricova H."/>
            <person name="Matiasovicova J."/>
            <person name="Kubasova T."/>
            <person name="Cejkova D."/>
            <person name="Rychlik I."/>
        </authorList>
    </citation>
    <scope>NUCLEOTIDE SEQUENCE [LARGE SCALE GENOMIC DNA]</scope>
    <source>
        <strain evidence="10 11">An770</strain>
    </source>
</reference>
<dbReference type="Gene3D" id="1.20.1560.10">
    <property type="entry name" value="ABC transporter type 1, transmembrane domain"/>
    <property type="match status" value="1"/>
</dbReference>
<feature type="transmembrane region" description="Helical" evidence="7">
    <location>
        <begin position="134"/>
        <end position="155"/>
    </location>
</feature>
<feature type="domain" description="ABC transmembrane type-1" evidence="9">
    <location>
        <begin position="20"/>
        <end position="296"/>
    </location>
</feature>
<proteinExistence type="predicted"/>
<comment type="caution">
    <text evidence="10">The sequence shown here is derived from an EMBL/GenBank/DDBJ whole genome shotgun (WGS) entry which is preliminary data.</text>
</comment>
<dbReference type="InterPro" id="IPR039421">
    <property type="entry name" value="Type_1_exporter"/>
</dbReference>
<keyword evidence="5 7" id="KW-1133">Transmembrane helix</keyword>
<dbReference type="InterPro" id="IPR003439">
    <property type="entry name" value="ABC_transporter-like_ATP-bd"/>
</dbReference>
<keyword evidence="2 7" id="KW-0812">Transmembrane</keyword>
<evidence type="ECO:0000256" key="3">
    <source>
        <dbReference type="ARBA" id="ARBA00022741"/>
    </source>
</evidence>
<feature type="transmembrane region" description="Helical" evidence="7">
    <location>
        <begin position="245"/>
        <end position="267"/>
    </location>
</feature>
<dbReference type="InterPro" id="IPR027417">
    <property type="entry name" value="P-loop_NTPase"/>
</dbReference>
<dbReference type="InterPro" id="IPR017871">
    <property type="entry name" value="ABC_transporter-like_CS"/>
</dbReference>
<feature type="transmembrane region" description="Helical" evidence="7">
    <location>
        <begin position="55"/>
        <end position="79"/>
    </location>
</feature>
<dbReference type="InterPro" id="IPR003593">
    <property type="entry name" value="AAA+_ATPase"/>
</dbReference>
<accession>A0ABS2EJ79</accession>
<dbReference type="GO" id="GO:0005524">
    <property type="term" value="F:ATP binding"/>
    <property type="evidence" value="ECO:0007669"/>
    <property type="project" value="UniProtKB-KW"/>
</dbReference>
<dbReference type="EMBL" id="JACJKH010000023">
    <property type="protein sequence ID" value="MBM6745026.1"/>
    <property type="molecule type" value="Genomic_DNA"/>
</dbReference>
<dbReference type="PROSITE" id="PS50929">
    <property type="entry name" value="ABC_TM1F"/>
    <property type="match status" value="1"/>
</dbReference>
<feature type="transmembrane region" description="Helical" evidence="7">
    <location>
        <begin position="18"/>
        <end position="35"/>
    </location>
</feature>
<dbReference type="CDD" id="cd07346">
    <property type="entry name" value="ABC_6TM_exporters"/>
    <property type="match status" value="1"/>
</dbReference>
<dbReference type="PANTHER" id="PTHR24221">
    <property type="entry name" value="ATP-BINDING CASSETTE SUB-FAMILY B"/>
    <property type="match status" value="1"/>
</dbReference>
<feature type="transmembrane region" description="Helical" evidence="7">
    <location>
        <begin position="161"/>
        <end position="178"/>
    </location>
</feature>
<dbReference type="RefSeq" id="WP_087253925.1">
    <property type="nucleotide sequence ID" value="NZ_JACJKH010000023.1"/>
</dbReference>
<protein>
    <submittedName>
        <fullName evidence="10">ABC transporter ATP-binding protein</fullName>
    </submittedName>
</protein>
<dbReference type="Proteomes" id="UP000775686">
    <property type="component" value="Unassembled WGS sequence"/>
</dbReference>
<dbReference type="SUPFAM" id="SSF90123">
    <property type="entry name" value="ABC transporter transmembrane region"/>
    <property type="match status" value="1"/>
</dbReference>
<dbReference type="PROSITE" id="PS50893">
    <property type="entry name" value="ABC_TRANSPORTER_2"/>
    <property type="match status" value="1"/>
</dbReference>
<feature type="domain" description="ABC transporter" evidence="8">
    <location>
        <begin position="340"/>
        <end position="557"/>
    </location>
</feature>
<evidence type="ECO:0000259" key="8">
    <source>
        <dbReference type="PROSITE" id="PS50893"/>
    </source>
</evidence>
<keyword evidence="11" id="KW-1185">Reference proteome</keyword>
<dbReference type="Pfam" id="PF00664">
    <property type="entry name" value="ABC_membrane"/>
    <property type="match status" value="1"/>
</dbReference>
<keyword evidence="6 7" id="KW-0472">Membrane</keyword>
<feature type="transmembrane region" description="Helical" evidence="7">
    <location>
        <begin position="273"/>
        <end position="294"/>
    </location>
</feature>
<dbReference type="SMART" id="SM00382">
    <property type="entry name" value="AAA"/>
    <property type="match status" value="1"/>
</dbReference>
<evidence type="ECO:0000256" key="4">
    <source>
        <dbReference type="ARBA" id="ARBA00022840"/>
    </source>
</evidence>
<evidence type="ECO:0000313" key="10">
    <source>
        <dbReference type="EMBL" id="MBM6745026.1"/>
    </source>
</evidence>
<comment type="subcellular location">
    <subcellularLocation>
        <location evidence="1">Cell membrane</location>
        <topology evidence="1">Multi-pass membrane protein</topology>
    </subcellularLocation>
</comment>
<dbReference type="InterPro" id="IPR011527">
    <property type="entry name" value="ABC1_TM_dom"/>
</dbReference>
<sequence length="557" mass="63333">MNTLKIDLKRIIFMCKKYLLLLLACIIIESIITYIQPFLVTKITDDGIIKGNFTVLLYSVILFLLAKVIGAGSGVLRSYGFMKIHNKMFALLNEKMFQKLYRCPMSFYKDKNGMEIINALQTDIQYLSAIFDEIAAVSVGAVFQVLAGALGLSVVNKNMTVLLFVMIGVKYGIVTLFSKRKRDILRENLIVNNQFMSWLEEQVNGMREMKLWTLYNFKNKELRKVRKILLDSYQKNVMWDQKYSFCGNILDALVIGIIYLVGGYFVIQRQMTAGSLLAFVTYCGTINSSITLLIDVKYYFAKIRPSADRFYTFLNREEEPALFTKSVNNYMDEQGKTPIIEFKDVKFSYDRQKKVIDGISFQIYEGEKVAIIGKNGAGKTTIFNLITGICHPDSGVIKIEGQEIQKIGVETIRNNIAVVSQNPFFYNASVWDNIDLGRKYSKEEIVRSCRKSGADDFVSQMKEGYETILGNGGQKLSGGERQKIAVSRALLKKAKIVLLDEATTGYDMESRKVSMKELFPNQTVIVVTHHQEELEGMDTIYRLHQGEIEKLNRGGGK</sequence>
<dbReference type="SUPFAM" id="SSF52540">
    <property type="entry name" value="P-loop containing nucleoside triphosphate hydrolases"/>
    <property type="match status" value="1"/>
</dbReference>
<evidence type="ECO:0000256" key="1">
    <source>
        <dbReference type="ARBA" id="ARBA00004651"/>
    </source>
</evidence>
<evidence type="ECO:0000313" key="11">
    <source>
        <dbReference type="Proteomes" id="UP000775686"/>
    </source>
</evidence>
<evidence type="ECO:0000256" key="7">
    <source>
        <dbReference type="SAM" id="Phobius"/>
    </source>
</evidence>
<dbReference type="InterPro" id="IPR036640">
    <property type="entry name" value="ABC1_TM_sf"/>
</dbReference>
<organism evidence="10 11">
    <name type="scientific">Drancourtella massiliensis</name>
    <dbReference type="NCBI Taxonomy" id="1632013"/>
    <lineage>
        <taxon>Bacteria</taxon>
        <taxon>Bacillati</taxon>
        <taxon>Bacillota</taxon>
        <taxon>Clostridia</taxon>
        <taxon>Eubacteriales</taxon>
        <taxon>Oscillospiraceae</taxon>
        <taxon>Drancourtella</taxon>
    </lineage>
</organism>
<evidence type="ECO:0000256" key="6">
    <source>
        <dbReference type="ARBA" id="ARBA00023136"/>
    </source>
</evidence>